<protein>
    <submittedName>
        <fullName evidence="3">GNAT family N-acetyltransferase</fullName>
        <ecNumber evidence="3">2.3.1.-</ecNumber>
    </submittedName>
</protein>
<proteinExistence type="predicted"/>
<evidence type="ECO:0000259" key="1">
    <source>
        <dbReference type="PROSITE" id="PS51186"/>
    </source>
</evidence>
<dbReference type="Pfam" id="PF13302">
    <property type="entry name" value="Acetyltransf_3"/>
    <property type="match status" value="1"/>
</dbReference>
<dbReference type="InterPro" id="IPR051908">
    <property type="entry name" value="Ribosomal_N-acetyltransferase"/>
</dbReference>
<dbReference type="Pfam" id="PF03621">
    <property type="entry name" value="MbtH"/>
    <property type="match status" value="1"/>
</dbReference>
<dbReference type="SUPFAM" id="SSF160582">
    <property type="entry name" value="MbtH-like"/>
    <property type="match status" value="1"/>
</dbReference>
<dbReference type="AlphaFoldDB" id="A0AAU3I9A0"/>
<reference evidence="3" key="1">
    <citation type="submission" date="2022-10" db="EMBL/GenBank/DDBJ databases">
        <title>The complete genomes of actinobacterial strains from the NBC collection.</title>
        <authorList>
            <person name="Joergensen T.S."/>
            <person name="Alvarez Arevalo M."/>
            <person name="Sterndorff E.B."/>
            <person name="Faurdal D."/>
            <person name="Vuksanovic O."/>
            <person name="Mourched A.-S."/>
            <person name="Charusanti P."/>
            <person name="Shaw S."/>
            <person name="Blin K."/>
            <person name="Weber T."/>
        </authorList>
    </citation>
    <scope>NUCLEOTIDE SEQUENCE</scope>
    <source>
        <strain evidence="3">NBC_01393</strain>
    </source>
</reference>
<name>A0AAU3I9A0_9ACTN</name>
<dbReference type="EC" id="2.3.1.-" evidence="3"/>
<organism evidence="3">
    <name type="scientific">Streptomyces sp. NBC_01393</name>
    <dbReference type="NCBI Taxonomy" id="2903851"/>
    <lineage>
        <taxon>Bacteria</taxon>
        <taxon>Bacillati</taxon>
        <taxon>Actinomycetota</taxon>
        <taxon>Actinomycetes</taxon>
        <taxon>Kitasatosporales</taxon>
        <taxon>Streptomycetaceae</taxon>
        <taxon>Streptomyces</taxon>
    </lineage>
</organism>
<dbReference type="SMART" id="SM00923">
    <property type="entry name" value="MbtH"/>
    <property type="match status" value="1"/>
</dbReference>
<evidence type="ECO:0000313" key="2">
    <source>
        <dbReference type="EMBL" id="WTZ06639.1"/>
    </source>
</evidence>
<accession>A0AAU3I9A0</accession>
<dbReference type="PANTHER" id="PTHR43441:SF6">
    <property type="entry name" value="N-ACETYLTRANSFERASE DOMAIN-CONTAINING PROTEIN"/>
    <property type="match status" value="1"/>
</dbReference>
<dbReference type="GO" id="GO:0008999">
    <property type="term" value="F:protein-N-terminal-alanine acetyltransferase activity"/>
    <property type="evidence" value="ECO:0007669"/>
    <property type="project" value="TreeGrafter"/>
</dbReference>
<dbReference type="Gene3D" id="3.40.630.30">
    <property type="match status" value="1"/>
</dbReference>
<dbReference type="InterPro" id="IPR038020">
    <property type="entry name" value="MbtH-like_sf"/>
</dbReference>
<dbReference type="EMBL" id="CP109546">
    <property type="protein sequence ID" value="WTZ14448.1"/>
    <property type="molecule type" value="Genomic_DNA"/>
</dbReference>
<evidence type="ECO:0000313" key="3">
    <source>
        <dbReference type="EMBL" id="WTZ14448.1"/>
    </source>
</evidence>
<dbReference type="SUPFAM" id="SSF55729">
    <property type="entry name" value="Acyl-CoA N-acyltransferases (Nat)"/>
    <property type="match status" value="1"/>
</dbReference>
<dbReference type="GO" id="GO:1990189">
    <property type="term" value="F:protein N-terminal-serine acetyltransferase activity"/>
    <property type="evidence" value="ECO:0007669"/>
    <property type="project" value="TreeGrafter"/>
</dbReference>
<feature type="domain" description="N-acetyltransferase" evidence="1">
    <location>
        <begin position="96"/>
        <end position="250"/>
    </location>
</feature>
<keyword evidence="3" id="KW-0012">Acyltransferase</keyword>
<dbReference type="GO" id="GO:0005737">
    <property type="term" value="C:cytoplasm"/>
    <property type="evidence" value="ECO:0007669"/>
    <property type="project" value="TreeGrafter"/>
</dbReference>
<dbReference type="InterPro" id="IPR000182">
    <property type="entry name" value="GNAT_dom"/>
</dbReference>
<dbReference type="InterPro" id="IPR016181">
    <property type="entry name" value="Acyl_CoA_acyltransferase"/>
</dbReference>
<dbReference type="PANTHER" id="PTHR43441">
    <property type="entry name" value="RIBOSOMAL-PROTEIN-SERINE ACETYLTRANSFERASE"/>
    <property type="match status" value="1"/>
</dbReference>
<dbReference type="EMBL" id="CP109546">
    <property type="protein sequence ID" value="WTZ06639.1"/>
    <property type="molecule type" value="Genomic_DNA"/>
</dbReference>
<gene>
    <name evidence="2" type="ORF">OG699_00470</name>
    <name evidence="3" type="ORF">OG699_44795</name>
</gene>
<sequence>MNTSASRTAAAPVCPHFQENHVTHAVIVNTQQHYAVWPSGSDLPGGWESTGWTGNEKACLDRIAELWTDDRPVTVRRAADEDAARPALQLLATGRLWLREVLPGEARLITAGESAGLGWLGGAPSAQTRIAATMLTRAADAGLHQPGWGMYLLLRTGDAQVVGGMGFHGPPADGCAEIGFDLAEPARGQGYATEALTELAHWALSRSGVHRVVATTTEDNTASQRVMERAGFTLLPERDANGLFVYELTH</sequence>
<dbReference type="PROSITE" id="PS51186">
    <property type="entry name" value="GNAT"/>
    <property type="match status" value="1"/>
</dbReference>
<dbReference type="InterPro" id="IPR005153">
    <property type="entry name" value="MbtH-like_dom"/>
</dbReference>
<dbReference type="Gene3D" id="3.90.820.10">
    <property type="entry name" value="Structural Genomics, Unknown Function 30-nov-00 1gh9 Mol_id"/>
    <property type="match status" value="1"/>
</dbReference>
<keyword evidence="3" id="KW-0808">Transferase</keyword>